<keyword evidence="6" id="KW-0407">Ion channel</keyword>
<feature type="transmembrane region" description="Helical" evidence="8">
    <location>
        <begin position="171"/>
        <end position="191"/>
    </location>
</feature>
<keyword evidence="3 7" id="KW-0040">ANK repeat</keyword>
<dbReference type="PROSITE" id="PS50297">
    <property type="entry name" value="ANK_REP_REGION"/>
    <property type="match status" value="1"/>
</dbReference>
<organism evidence="9 10">
    <name type="scientific">Allacma fusca</name>
    <dbReference type="NCBI Taxonomy" id="39272"/>
    <lineage>
        <taxon>Eukaryota</taxon>
        <taxon>Metazoa</taxon>
        <taxon>Ecdysozoa</taxon>
        <taxon>Arthropoda</taxon>
        <taxon>Hexapoda</taxon>
        <taxon>Collembola</taxon>
        <taxon>Symphypleona</taxon>
        <taxon>Sminthuridae</taxon>
        <taxon>Allacma</taxon>
    </lineage>
</organism>
<keyword evidence="10" id="KW-1185">Reference proteome</keyword>
<dbReference type="PROSITE" id="PS50088">
    <property type="entry name" value="ANK_REPEAT"/>
    <property type="match status" value="1"/>
</dbReference>
<name>A0A8J2KYE3_9HEXA</name>
<evidence type="ECO:0000256" key="2">
    <source>
        <dbReference type="ARBA" id="ARBA00022737"/>
    </source>
</evidence>
<dbReference type="EMBL" id="CAJVCH010263340">
    <property type="protein sequence ID" value="CAG7734126.1"/>
    <property type="molecule type" value="Genomic_DNA"/>
</dbReference>
<dbReference type="OrthoDB" id="1661883at2759"/>
<sequence>NEADNNGNTPLHGAAMNNQPKVAEILLSQRCHLTYNKDGCSAIDLAIMNKYKEVACILVTHTNRGEEVLNLTSGKYPCIMEALIAKMPGVAKAVLDTGIKKCPTEKTDSPAYYVEYDFKCLSKSEDCSTKGKGSAYLPILDDMVIHERVGLLSHELSLKYMAMKWNAYGKYFQFANLIFYLIYLLIVTSVATNEIERDFKFYARFKWFNESEETCVENNESCEEPTFVGRGERELQAFREYRK</sequence>
<dbReference type="GO" id="GO:0034220">
    <property type="term" value="P:monoatomic ion transmembrane transport"/>
    <property type="evidence" value="ECO:0007669"/>
    <property type="project" value="UniProtKB-KW"/>
</dbReference>
<keyword evidence="5" id="KW-0325">Glycoprotein</keyword>
<keyword evidence="8" id="KW-0812">Transmembrane</keyword>
<keyword evidence="4" id="KW-0406">Ion transport</keyword>
<accession>A0A8J2KYE3</accession>
<dbReference type="InterPro" id="IPR002110">
    <property type="entry name" value="Ankyrin_rpt"/>
</dbReference>
<reference evidence="9" key="1">
    <citation type="submission" date="2021-06" db="EMBL/GenBank/DDBJ databases">
        <authorList>
            <person name="Hodson N. C."/>
            <person name="Mongue J. A."/>
            <person name="Jaron S. K."/>
        </authorList>
    </citation>
    <scope>NUCLEOTIDE SEQUENCE</scope>
</reference>
<evidence type="ECO:0000256" key="7">
    <source>
        <dbReference type="PROSITE-ProRule" id="PRU00023"/>
    </source>
</evidence>
<evidence type="ECO:0008006" key="11">
    <source>
        <dbReference type="Google" id="ProtNLM"/>
    </source>
</evidence>
<dbReference type="PANTHER" id="PTHR47143">
    <property type="entry name" value="TRANSIENT RECEPTOR POTENTIAL CATION CHANNEL PROTEIN PAINLESS"/>
    <property type="match status" value="1"/>
</dbReference>
<evidence type="ECO:0000256" key="8">
    <source>
        <dbReference type="SAM" id="Phobius"/>
    </source>
</evidence>
<dbReference type="Proteomes" id="UP000708208">
    <property type="component" value="Unassembled WGS sequence"/>
</dbReference>
<feature type="repeat" description="ANK" evidence="7">
    <location>
        <begin position="6"/>
        <end position="38"/>
    </location>
</feature>
<feature type="non-terminal residue" evidence="9">
    <location>
        <position position="1"/>
    </location>
</feature>
<evidence type="ECO:0000256" key="3">
    <source>
        <dbReference type="ARBA" id="ARBA00023043"/>
    </source>
</evidence>
<dbReference type="GO" id="GO:1902495">
    <property type="term" value="C:transmembrane transporter complex"/>
    <property type="evidence" value="ECO:0007669"/>
    <property type="project" value="TreeGrafter"/>
</dbReference>
<gene>
    <name evidence="9" type="ORF">AFUS01_LOCUS22530</name>
</gene>
<evidence type="ECO:0000256" key="4">
    <source>
        <dbReference type="ARBA" id="ARBA00023065"/>
    </source>
</evidence>
<keyword evidence="8" id="KW-1133">Transmembrane helix</keyword>
<dbReference type="InterPro" id="IPR052076">
    <property type="entry name" value="TRP_cation_channel"/>
</dbReference>
<dbReference type="AlphaFoldDB" id="A0A8J2KYE3"/>
<feature type="non-terminal residue" evidence="9">
    <location>
        <position position="243"/>
    </location>
</feature>
<evidence type="ECO:0000256" key="6">
    <source>
        <dbReference type="ARBA" id="ARBA00023303"/>
    </source>
</evidence>
<evidence type="ECO:0000256" key="1">
    <source>
        <dbReference type="ARBA" id="ARBA00022448"/>
    </source>
</evidence>
<keyword evidence="2" id="KW-0677">Repeat</keyword>
<keyword evidence="1" id="KW-0813">Transport</keyword>
<dbReference type="SMART" id="SM00248">
    <property type="entry name" value="ANK"/>
    <property type="match status" value="2"/>
</dbReference>
<protein>
    <recommendedName>
        <fullName evidence="11">Transient receptor potential cation channel subfamily A member 1</fullName>
    </recommendedName>
</protein>
<proteinExistence type="predicted"/>
<dbReference type="PANTHER" id="PTHR47143:SF1">
    <property type="entry name" value="ION_TRANS DOMAIN-CONTAINING PROTEIN"/>
    <property type="match status" value="1"/>
</dbReference>
<evidence type="ECO:0000256" key="5">
    <source>
        <dbReference type="ARBA" id="ARBA00023180"/>
    </source>
</evidence>
<keyword evidence="8" id="KW-0472">Membrane</keyword>
<dbReference type="GO" id="GO:0022857">
    <property type="term" value="F:transmembrane transporter activity"/>
    <property type="evidence" value="ECO:0007669"/>
    <property type="project" value="TreeGrafter"/>
</dbReference>
<comment type="caution">
    <text evidence="9">The sequence shown here is derived from an EMBL/GenBank/DDBJ whole genome shotgun (WGS) entry which is preliminary data.</text>
</comment>
<dbReference type="Pfam" id="PF12796">
    <property type="entry name" value="Ank_2"/>
    <property type="match status" value="1"/>
</dbReference>
<evidence type="ECO:0000313" key="10">
    <source>
        <dbReference type="Proteomes" id="UP000708208"/>
    </source>
</evidence>
<evidence type="ECO:0000313" key="9">
    <source>
        <dbReference type="EMBL" id="CAG7734126.1"/>
    </source>
</evidence>